<proteinExistence type="predicted"/>
<organism evidence="1 2">
    <name type="scientific">Gossypium tomentosum</name>
    <name type="common">Hawaiian cotton</name>
    <name type="synonym">Gossypium sandvicense</name>
    <dbReference type="NCBI Taxonomy" id="34277"/>
    <lineage>
        <taxon>Eukaryota</taxon>
        <taxon>Viridiplantae</taxon>
        <taxon>Streptophyta</taxon>
        <taxon>Embryophyta</taxon>
        <taxon>Tracheophyta</taxon>
        <taxon>Spermatophyta</taxon>
        <taxon>Magnoliopsida</taxon>
        <taxon>eudicotyledons</taxon>
        <taxon>Gunneridae</taxon>
        <taxon>Pentapetalae</taxon>
        <taxon>rosids</taxon>
        <taxon>malvids</taxon>
        <taxon>Malvales</taxon>
        <taxon>Malvaceae</taxon>
        <taxon>Malvoideae</taxon>
        <taxon>Gossypium</taxon>
    </lineage>
</organism>
<sequence>MIDGLKPKFDLKNYIFKSLLERGKHANCGPVKVQISHQKPLSPPLPSISPSHLSNTFFIFSERIPLLSLQQLLQTRDKVLIFLHLLCFCGDCKEKSSFQKLIINMYMLRVL</sequence>
<dbReference type="EMBL" id="CM017631">
    <property type="protein sequence ID" value="TYH53328.1"/>
    <property type="molecule type" value="Genomic_DNA"/>
</dbReference>
<accession>A0A5D2JEP9</accession>
<evidence type="ECO:0000313" key="1">
    <source>
        <dbReference type="EMBL" id="TYH53328.1"/>
    </source>
</evidence>
<evidence type="ECO:0000313" key="2">
    <source>
        <dbReference type="Proteomes" id="UP000322667"/>
    </source>
</evidence>
<dbReference type="Proteomes" id="UP000322667">
    <property type="component" value="Chromosome D09"/>
</dbReference>
<keyword evidence="2" id="KW-1185">Reference proteome</keyword>
<gene>
    <name evidence="1" type="ORF">ES332_D09G092700v1</name>
</gene>
<protein>
    <submittedName>
        <fullName evidence="1">Uncharacterized protein</fullName>
    </submittedName>
</protein>
<dbReference type="AlphaFoldDB" id="A0A5D2JEP9"/>
<name>A0A5D2JEP9_GOSTO</name>
<reference evidence="1 2" key="1">
    <citation type="submission" date="2019-07" db="EMBL/GenBank/DDBJ databases">
        <title>WGS assembly of Gossypium tomentosum.</title>
        <authorList>
            <person name="Chen Z.J."/>
            <person name="Sreedasyam A."/>
            <person name="Ando A."/>
            <person name="Song Q."/>
            <person name="De L."/>
            <person name="Hulse-Kemp A."/>
            <person name="Ding M."/>
            <person name="Ye W."/>
            <person name="Kirkbride R."/>
            <person name="Jenkins J."/>
            <person name="Plott C."/>
            <person name="Lovell J."/>
            <person name="Lin Y.-M."/>
            <person name="Vaughn R."/>
            <person name="Liu B."/>
            <person name="Li W."/>
            <person name="Simpson S."/>
            <person name="Scheffler B."/>
            <person name="Saski C."/>
            <person name="Grover C."/>
            <person name="Hu G."/>
            <person name="Conover J."/>
            <person name="Carlson J."/>
            <person name="Shu S."/>
            <person name="Boston L."/>
            <person name="Williams M."/>
            <person name="Peterson D."/>
            <person name="Mcgee K."/>
            <person name="Jones D."/>
            <person name="Wendel J."/>
            <person name="Stelly D."/>
            <person name="Grimwood J."/>
            <person name="Schmutz J."/>
        </authorList>
    </citation>
    <scope>NUCLEOTIDE SEQUENCE [LARGE SCALE GENOMIC DNA]</scope>
    <source>
        <strain evidence="1">7179.01</strain>
    </source>
</reference>